<reference evidence="1 2" key="1">
    <citation type="journal article" date="2021" name="Hortic Res">
        <title>High-quality reference genome and annotation aids understanding of berry development for evergreen blueberry (Vaccinium darrowii).</title>
        <authorList>
            <person name="Yu J."/>
            <person name="Hulse-Kemp A.M."/>
            <person name="Babiker E."/>
            <person name="Staton M."/>
        </authorList>
    </citation>
    <scope>NUCLEOTIDE SEQUENCE [LARGE SCALE GENOMIC DNA]</scope>
    <source>
        <strain evidence="2">cv. NJ 8807/NJ 8810</strain>
        <tissue evidence="1">Young leaf</tissue>
    </source>
</reference>
<keyword evidence="2" id="KW-1185">Reference proteome</keyword>
<protein>
    <submittedName>
        <fullName evidence="1">Uncharacterized protein</fullName>
    </submittedName>
</protein>
<accession>A0ACB7YN53</accession>
<organism evidence="1 2">
    <name type="scientific">Vaccinium darrowii</name>
    <dbReference type="NCBI Taxonomy" id="229202"/>
    <lineage>
        <taxon>Eukaryota</taxon>
        <taxon>Viridiplantae</taxon>
        <taxon>Streptophyta</taxon>
        <taxon>Embryophyta</taxon>
        <taxon>Tracheophyta</taxon>
        <taxon>Spermatophyta</taxon>
        <taxon>Magnoliopsida</taxon>
        <taxon>eudicotyledons</taxon>
        <taxon>Gunneridae</taxon>
        <taxon>Pentapetalae</taxon>
        <taxon>asterids</taxon>
        <taxon>Ericales</taxon>
        <taxon>Ericaceae</taxon>
        <taxon>Vaccinioideae</taxon>
        <taxon>Vaccinieae</taxon>
        <taxon>Vaccinium</taxon>
    </lineage>
</organism>
<evidence type="ECO:0000313" key="1">
    <source>
        <dbReference type="EMBL" id="KAH7854791.1"/>
    </source>
</evidence>
<comment type="caution">
    <text evidence="1">The sequence shown here is derived from an EMBL/GenBank/DDBJ whole genome shotgun (WGS) entry which is preliminary data.</text>
</comment>
<proteinExistence type="predicted"/>
<gene>
    <name evidence="1" type="ORF">Vadar_017858</name>
</gene>
<sequence length="129" mass="14385">MSDLLINHGPDILVLVETKVPFSSMNDFFKSNGFNANSFSNPVGRSGGIWVLWDSMKVNVSAVEVTNQVIHATISRADFEDWVFSAVYGSTNLMACDLMWYDLQAKAANDNNRWMLAGDFNDHAESSEK</sequence>
<name>A0ACB7YN53_9ERIC</name>
<dbReference type="EMBL" id="CM037161">
    <property type="protein sequence ID" value="KAH7854791.1"/>
    <property type="molecule type" value="Genomic_DNA"/>
</dbReference>
<dbReference type="Proteomes" id="UP000828048">
    <property type="component" value="Chromosome 11"/>
</dbReference>
<evidence type="ECO:0000313" key="2">
    <source>
        <dbReference type="Proteomes" id="UP000828048"/>
    </source>
</evidence>